<evidence type="ECO:0000313" key="2">
    <source>
        <dbReference type="Proteomes" id="UP000584867"/>
    </source>
</evidence>
<name>A0A7W7ZS27_9BACT</name>
<evidence type="ECO:0000313" key="1">
    <source>
        <dbReference type="EMBL" id="MBB5064724.1"/>
    </source>
</evidence>
<dbReference type="Proteomes" id="UP000584867">
    <property type="component" value="Unassembled WGS sequence"/>
</dbReference>
<organism evidence="1 2">
    <name type="scientific">Granulicella mallensis</name>
    <dbReference type="NCBI Taxonomy" id="940614"/>
    <lineage>
        <taxon>Bacteria</taxon>
        <taxon>Pseudomonadati</taxon>
        <taxon>Acidobacteriota</taxon>
        <taxon>Terriglobia</taxon>
        <taxon>Terriglobales</taxon>
        <taxon>Acidobacteriaceae</taxon>
        <taxon>Granulicella</taxon>
    </lineage>
</organism>
<comment type="caution">
    <text evidence="1">The sequence shown here is derived from an EMBL/GenBank/DDBJ whole genome shotgun (WGS) entry which is preliminary data.</text>
</comment>
<reference evidence="1 2" key="1">
    <citation type="submission" date="2020-08" db="EMBL/GenBank/DDBJ databases">
        <title>Genomic Encyclopedia of Type Strains, Phase IV (KMG-V): Genome sequencing to study the core and pangenomes of soil and plant-associated prokaryotes.</title>
        <authorList>
            <person name="Whitman W."/>
        </authorList>
    </citation>
    <scope>NUCLEOTIDE SEQUENCE [LARGE SCALE GENOMIC DNA]</scope>
    <source>
        <strain evidence="1 2">X5P3</strain>
    </source>
</reference>
<dbReference type="RefSeq" id="WP_184256858.1">
    <property type="nucleotide sequence ID" value="NZ_JACHIO010000012.1"/>
</dbReference>
<sequence>MKPFEDLFVREPAVSLGGSFTFLNLCGESFQMIEIAVDSFLRQFIRRAMRVFSKLLQSLLLRGSEVECHEFRLEEYKVHGQARKQISVNTQ</sequence>
<gene>
    <name evidence="1" type="ORF">HDF15_003084</name>
</gene>
<protein>
    <submittedName>
        <fullName evidence="1">Uncharacterized protein</fullName>
    </submittedName>
</protein>
<proteinExistence type="predicted"/>
<dbReference type="EMBL" id="JACHIO010000012">
    <property type="protein sequence ID" value="MBB5064724.1"/>
    <property type="molecule type" value="Genomic_DNA"/>
</dbReference>
<dbReference type="AlphaFoldDB" id="A0A7W7ZS27"/>
<accession>A0A7W7ZS27</accession>